<dbReference type="GO" id="GO:0006635">
    <property type="term" value="P:fatty acid beta-oxidation"/>
    <property type="evidence" value="ECO:0007669"/>
    <property type="project" value="TreeGrafter"/>
</dbReference>
<dbReference type="NCBIfam" id="NF006140">
    <property type="entry name" value="PRK08290.1"/>
    <property type="match status" value="1"/>
</dbReference>
<evidence type="ECO:0000313" key="2">
    <source>
        <dbReference type="Proteomes" id="UP000002212"/>
    </source>
</evidence>
<dbReference type="InterPro" id="IPR029045">
    <property type="entry name" value="ClpP/crotonase-like_dom_sf"/>
</dbReference>
<dbReference type="EMBL" id="AP011115">
    <property type="protein sequence ID" value="BAH50608.1"/>
    <property type="molecule type" value="Genomic_DNA"/>
</dbReference>
<keyword evidence="1" id="KW-0413">Isomerase</keyword>
<organism evidence="1 2">
    <name type="scientific">Rhodococcus opacus (strain B4)</name>
    <dbReference type="NCBI Taxonomy" id="632772"/>
    <lineage>
        <taxon>Bacteria</taxon>
        <taxon>Bacillati</taxon>
        <taxon>Actinomycetota</taxon>
        <taxon>Actinomycetes</taxon>
        <taxon>Mycobacteriales</taxon>
        <taxon>Nocardiaceae</taxon>
        <taxon>Rhodococcus</taxon>
    </lineage>
</organism>
<gene>
    <name evidence="1" type="ordered locus">ROP_23610</name>
</gene>
<protein>
    <submittedName>
        <fullName evidence="1">Enoyl-CoA hydratase/isomerase family protein</fullName>
    </submittedName>
</protein>
<sequence length="282" mass="29974">MMAGFIRREDPAPGIARIVLARPEMRNAQSPQLLYELDAALAAATDDNEVKVIVLAADGPDFSFGHDLEAGFAMPCTPVATMQSGLGASGIEGHYAFECEAYLGLCKRWRNIPKPTIAQAQGRTIAGGLMLLWPMDIIVAADDATFSDPVTAFGVNGVEYFTHAWELGARKAKEILFTGRALTAAEAQQVGMINHLVPTADLDTFTLDLATAIATRPAFGLRLAKESINRSLDAQGQSTALDAALALHNLGHAHNIAQHGQIVHPAGADAIRAAAREKEPIS</sequence>
<dbReference type="PANTHER" id="PTHR11941">
    <property type="entry name" value="ENOYL-COA HYDRATASE-RELATED"/>
    <property type="match status" value="1"/>
</dbReference>
<proteinExistence type="predicted"/>
<dbReference type="AlphaFoldDB" id="C1B2I4"/>
<dbReference type="HOGENOM" id="CLU_009834_7_3_11"/>
<dbReference type="Gene3D" id="3.90.226.10">
    <property type="entry name" value="2-enoyl-CoA Hydratase, Chain A, domain 1"/>
    <property type="match status" value="1"/>
</dbReference>
<dbReference type="STRING" id="632772.ROP_23610"/>
<name>C1B2I4_RHOOB</name>
<evidence type="ECO:0000313" key="1">
    <source>
        <dbReference type="EMBL" id="BAH50608.1"/>
    </source>
</evidence>
<dbReference type="Proteomes" id="UP000002212">
    <property type="component" value="Chromosome"/>
</dbReference>
<dbReference type="PATRIC" id="fig|632772.20.peg.2466"/>
<reference evidence="1 2" key="1">
    <citation type="submission" date="2009-03" db="EMBL/GenBank/DDBJ databases">
        <title>Comparison of the complete genome sequences of Rhodococcus erythropolis PR4 and Rhodococcus opacus B4.</title>
        <authorList>
            <person name="Takarada H."/>
            <person name="Sekine M."/>
            <person name="Hosoyama A."/>
            <person name="Yamada R."/>
            <person name="Fujisawa T."/>
            <person name="Omata S."/>
            <person name="Shimizu A."/>
            <person name="Tsukatani N."/>
            <person name="Tanikawa S."/>
            <person name="Fujita N."/>
            <person name="Harayama S."/>
        </authorList>
    </citation>
    <scope>NUCLEOTIDE SEQUENCE [LARGE SCALE GENOMIC DNA]</scope>
    <source>
        <strain evidence="1 2">B4</strain>
    </source>
</reference>
<dbReference type="PANTHER" id="PTHR11941:SF124">
    <property type="entry name" value="ENOYL-COA HYDRATASE ECHA13-RELATED"/>
    <property type="match status" value="1"/>
</dbReference>
<dbReference type="CDD" id="cd06558">
    <property type="entry name" value="crotonase-like"/>
    <property type="match status" value="1"/>
</dbReference>
<dbReference type="InterPro" id="IPR001753">
    <property type="entry name" value="Enoyl-CoA_hydra/iso"/>
</dbReference>
<dbReference type="GO" id="GO:0016853">
    <property type="term" value="F:isomerase activity"/>
    <property type="evidence" value="ECO:0007669"/>
    <property type="project" value="UniProtKB-KW"/>
</dbReference>
<dbReference type="Pfam" id="PF00378">
    <property type="entry name" value="ECH_1"/>
    <property type="match status" value="1"/>
</dbReference>
<dbReference type="SUPFAM" id="SSF52096">
    <property type="entry name" value="ClpP/crotonase"/>
    <property type="match status" value="1"/>
</dbReference>
<dbReference type="KEGG" id="rop:ROP_23610"/>
<accession>C1B2I4</accession>